<dbReference type="InterPro" id="IPR050469">
    <property type="entry name" value="Diguanylate_Cyclase"/>
</dbReference>
<dbReference type="PANTHER" id="PTHR45138">
    <property type="entry name" value="REGULATORY COMPONENTS OF SENSORY TRANSDUCTION SYSTEM"/>
    <property type="match status" value="1"/>
</dbReference>
<dbReference type="SMART" id="SM00267">
    <property type="entry name" value="GGDEF"/>
    <property type="match status" value="1"/>
</dbReference>
<reference evidence="3 4" key="1">
    <citation type="submission" date="2016-10" db="EMBL/GenBank/DDBJ databases">
        <title>Draft genome sequences of four alkaliphilic bacteria belonging to the Anaerobacillus genus.</title>
        <authorList>
            <person name="Bassil N.M."/>
            <person name="Lloyd J.R."/>
        </authorList>
    </citation>
    <scope>NUCLEOTIDE SEQUENCE [LARGE SCALE GENOMIC DNA]</scope>
    <source>
        <strain evidence="3 4">DSM 22531</strain>
    </source>
</reference>
<sequence length="480" mass="55128">MYKLLTYEKKQKDQKRKELLLQLTKKFHSTMDVSAILAEIINASKQVFSTFEIQLLLSHEWEVGEDLPVQQLSYSKDTTNEMATNAYLTGKIHIERLRKGKNSIVYAPLRGKQGVYGVLKIIGRHSSVFKNHEIEFIEVLADTGGNAIENAELYQQSRQLVEDLQLINKTAHQLNLNLRLSETINYMTKQIKLSFNAQEIGFFMFRKNGQIKVIEGSTKYFLKESSTEEIAPFFERIKMDMDALFIGDLASQEPHLLRPFRSFIAVPMVQKGELKGAVIIVHEHAYHFSFNKFKLLQSLIHHSTLAFTNSMLHEELEKLVITDHLTRLYARNFLDERINESMEKDAYGCFLLIDIDNFKEINDIHGHQIGDDIIIQVANVLKENIKNTDIAARWGGEELAVYLPKADKQVGELVAQRIRKKVKEITNPTVTISCGVSDWKQIDRDKSLKTLFRYADQALYKAKRSGKNAVVIYGDDIVNT</sequence>
<dbReference type="InterPro" id="IPR029016">
    <property type="entry name" value="GAF-like_dom_sf"/>
</dbReference>
<keyword evidence="4" id="KW-1185">Reference proteome</keyword>
<evidence type="ECO:0000313" key="2">
    <source>
        <dbReference type="EMBL" id="OIJ18582.1"/>
    </source>
</evidence>
<dbReference type="InterPro" id="IPR043128">
    <property type="entry name" value="Rev_trsase/Diguanyl_cyclase"/>
</dbReference>
<dbReference type="Pfam" id="PF00990">
    <property type="entry name" value="GGDEF"/>
    <property type="match status" value="1"/>
</dbReference>
<dbReference type="CDD" id="cd01949">
    <property type="entry name" value="GGDEF"/>
    <property type="match status" value="1"/>
</dbReference>
<feature type="domain" description="GGDEF" evidence="1">
    <location>
        <begin position="346"/>
        <end position="475"/>
    </location>
</feature>
<dbReference type="InterPro" id="IPR003018">
    <property type="entry name" value="GAF"/>
</dbReference>
<dbReference type="GO" id="GO:1902201">
    <property type="term" value="P:negative regulation of bacterial-type flagellum-dependent cell motility"/>
    <property type="evidence" value="ECO:0007669"/>
    <property type="project" value="TreeGrafter"/>
</dbReference>
<organism evidence="3 4">
    <name type="scientific">Anaerobacillus alkalidiazotrophicus</name>
    <dbReference type="NCBI Taxonomy" id="472963"/>
    <lineage>
        <taxon>Bacteria</taxon>
        <taxon>Bacillati</taxon>
        <taxon>Bacillota</taxon>
        <taxon>Bacilli</taxon>
        <taxon>Bacillales</taxon>
        <taxon>Bacillaceae</taxon>
        <taxon>Anaerobacillus</taxon>
    </lineage>
</organism>
<dbReference type="Proteomes" id="UP000180057">
    <property type="component" value="Unassembled WGS sequence"/>
</dbReference>
<dbReference type="EMBL" id="MLQS01000017">
    <property type="protein sequence ID" value="OIJ20027.1"/>
    <property type="molecule type" value="Genomic_DNA"/>
</dbReference>
<protein>
    <submittedName>
        <fullName evidence="3">GGDEF domain-containing protein</fullName>
    </submittedName>
</protein>
<evidence type="ECO:0000313" key="4">
    <source>
        <dbReference type="Proteomes" id="UP000180057"/>
    </source>
</evidence>
<dbReference type="EMBL" id="MLQS01000030">
    <property type="protein sequence ID" value="OIJ18582.1"/>
    <property type="molecule type" value="Genomic_DNA"/>
</dbReference>
<comment type="caution">
    <text evidence="3">The sequence shown here is derived from an EMBL/GenBank/DDBJ whole genome shotgun (WGS) entry which is preliminary data.</text>
</comment>
<dbReference type="Gene3D" id="3.30.70.270">
    <property type="match status" value="1"/>
</dbReference>
<dbReference type="STRING" id="472963.BKP45_11655"/>
<dbReference type="NCBIfam" id="TIGR00254">
    <property type="entry name" value="GGDEF"/>
    <property type="match status" value="1"/>
</dbReference>
<dbReference type="Gene3D" id="3.30.450.40">
    <property type="match status" value="2"/>
</dbReference>
<name>A0A1S2M889_9BACI</name>
<dbReference type="SUPFAM" id="SSF55073">
    <property type="entry name" value="Nucleotide cyclase"/>
    <property type="match status" value="1"/>
</dbReference>
<dbReference type="SUPFAM" id="SSF55781">
    <property type="entry name" value="GAF domain-like"/>
    <property type="match status" value="2"/>
</dbReference>
<dbReference type="FunFam" id="3.30.70.270:FF:000001">
    <property type="entry name" value="Diguanylate cyclase domain protein"/>
    <property type="match status" value="1"/>
</dbReference>
<dbReference type="PROSITE" id="PS50887">
    <property type="entry name" value="GGDEF"/>
    <property type="match status" value="1"/>
</dbReference>
<proteinExistence type="predicted"/>
<accession>A0A1S2M889</accession>
<evidence type="ECO:0000259" key="1">
    <source>
        <dbReference type="PROSITE" id="PS50887"/>
    </source>
</evidence>
<dbReference type="SMART" id="SM00065">
    <property type="entry name" value="GAF"/>
    <property type="match status" value="2"/>
</dbReference>
<dbReference type="AlphaFoldDB" id="A0A1S2M889"/>
<gene>
    <name evidence="3" type="ORF">BKP45_11655</name>
    <name evidence="2" type="ORF">BKP45_17370</name>
</gene>
<dbReference type="PANTHER" id="PTHR45138:SF9">
    <property type="entry name" value="DIGUANYLATE CYCLASE DGCM-RELATED"/>
    <property type="match status" value="1"/>
</dbReference>
<dbReference type="GO" id="GO:0005886">
    <property type="term" value="C:plasma membrane"/>
    <property type="evidence" value="ECO:0007669"/>
    <property type="project" value="TreeGrafter"/>
</dbReference>
<evidence type="ECO:0000313" key="3">
    <source>
        <dbReference type="EMBL" id="OIJ20027.1"/>
    </source>
</evidence>
<dbReference type="InterPro" id="IPR029787">
    <property type="entry name" value="Nucleotide_cyclase"/>
</dbReference>
<dbReference type="InterPro" id="IPR000160">
    <property type="entry name" value="GGDEF_dom"/>
</dbReference>
<dbReference type="GO" id="GO:0052621">
    <property type="term" value="F:diguanylate cyclase activity"/>
    <property type="evidence" value="ECO:0007669"/>
    <property type="project" value="TreeGrafter"/>
</dbReference>
<dbReference type="GO" id="GO:0043709">
    <property type="term" value="P:cell adhesion involved in single-species biofilm formation"/>
    <property type="evidence" value="ECO:0007669"/>
    <property type="project" value="TreeGrafter"/>
</dbReference>